<evidence type="ECO:0000256" key="1">
    <source>
        <dbReference type="ARBA" id="ARBA00022475"/>
    </source>
</evidence>
<comment type="caution">
    <text evidence="7">The sequence shown here is derived from an EMBL/GenBank/DDBJ whole genome shotgun (WGS) entry which is preliminary data.</text>
</comment>
<organism evidence="7 8">
    <name type="scientific">Bowmanella pacifica</name>
    <dbReference type="NCBI Taxonomy" id="502051"/>
    <lineage>
        <taxon>Bacteria</taxon>
        <taxon>Pseudomonadati</taxon>
        <taxon>Pseudomonadota</taxon>
        <taxon>Gammaproteobacteria</taxon>
        <taxon>Alteromonadales</taxon>
        <taxon>Alteromonadaceae</taxon>
        <taxon>Bowmanella</taxon>
    </lineage>
</organism>
<accession>A0A917Z2A8</accession>
<dbReference type="EMBL" id="BMLS01000006">
    <property type="protein sequence ID" value="GGO72865.1"/>
    <property type="molecule type" value="Genomic_DNA"/>
</dbReference>
<dbReference type="Pfam" id="PF06305">
    <property type="entry name" value="LapA_dom"/>
    <property type="match status" value="1"/>
</dbReference>
<dbReference type="InterPro" id="IPR010445">
    <property type="entry name" value="LapA_dom"/>
</dbReference>
<keyword evidence="2 5" id="KW-0812">Transmembrane</keyword>
<evidence type="ECO:0000256" key="5">
    <source>
        <dbReference type="SAM" id="Phobius"/>
    </source>
</evidence>
<dbReference type="GO" id="GO:0005886">
    <property type="term" value="C:plasma membrane"/>
    <property type="evidence" value="ECO:0007669"/>
    <property type="project" value="InterPro"/>
</dbReference>
<feature type="transmembrane region" description="Helical" evidence="5">
    <location>
        <begin position="45"/>
        <end position="67"/>
    </location>
</feature>
<reference evidence="7" key="1">
    <citation type="journal article" date="2014" name="Int. J. Syst. Evol. Microbiol.">
        <title>Complete genome sequence of Corynebacterium casei LMG S-19264T (=DSM 44701T), isolated from a smear-ripened cheese.</title>
        <authorList>
            <consortium name="US DOE Joint Genome Institute (JGI-PGF)"/>
            <person name="Walter F."/>
            <person name="Albersmeier A."/>
            <person name="Kalinowski J."/>
            <person name="Ruckert C."/>
        </authorList>
    </citation>
    <scope>NUCLEOTIDE SEQUENCE</scope>
    <source>
        <strain evidence="7">CGMCC 1.7086</strain>
    </source>
</reference>
<evidence type="ECO:0000256" key="4">
    <source>
        <dbReference type="ARBA" id="ARBA00023136"/>
    </source>
</evidence>
<gene>
    <name evidence="7" type="ORF">GCM10010982_32040</name>
</gene>
<evidence type="ECO:0000259" key="6">
    <source>
        <dbReference type="Pfam" id="PF06305"/>
    </source>
</evidence>
<dbReference type="RefSeq" id="WP_188697490.1">
    <property type="nucleotide sequence ID" value="NZ_BMLS01000006.1"/>
</dbReference>
<keyword evidence="3 5" id="KW-1133">Transmembrane helix</keyword>
<dbReference type="Proteomes" id="UP000606935">
    <property type="component" value="Unassembled WGS sequence"/>
</dbReference>
<reference evidence="7" key="2">
    <citation type="submission" date="2020-09" db="EMBL/GenBank/DDBJ databases">
        <authorList>
            <person name="Sun Q."/>
            <person name="Zhou Y."/>
        </authorList>
    </citation>
    <scope>NUCLEOTIDE SEQUENCE</scope>
    <source>
        <strain evidence="7">CGMCC 1.7086</strain>
    </source>
</reference>
<proteinExistence type="predicted"/>
<evidence type="ECO:0000256" key="2">
    <source>
        <dbReference type="ARBA" id="ARBA00022692"/>
    </source>
</evidence>
<protein>
    <recommendedName>
        <fullName evidence="6">Lipopolysaccharide assembly protein A domain-containing protein</fullName>
    </recommendedName>
</protein>
<keyword evidence="4 5" id="KW-0472">Membrane</keyword>
<evidence type="ECO:0000313" key="8">
    <source>
        <dbReference type="Proteomes" id="UP000606935"/>
    </source>
</evidence>
<feature type="domain" description="Lipopolysaccharide assembly protein A" evidence="6">
    <location>
        <begin position="23"/>
        <end position="76"/>
    </location>
</feature>
<name>A0A917Z2A8_9ALTE</name>
<keyword evidence="8" id="KW-1185">Reference proteome</keyword>
<keyword evidence="1" id="KW-1003">Cell membrane</keyword>
<evidence type="ECO:0000313" key="7">
    <source>
        <dbReference type="EMBL" id="GGO72865.1"/>
    </source>
</evidence>
<evidence type="ECO:0000256" key="3">
    <source>
        <dbReference type="ARBA" id="ARBA00022989"/>
    </source>
</evidence>
<dbReference type="AlphaFoldDB" id="A0A917Z2A8"/>
<sequence>MKLILSLLLAILIFLLALAIGAQNDQLVQVNYLIAQSELRLSSLMAAMFVSGVLVCLLFCIFWFIGFRWRDRRKAKLAHSQRDH</sequence>